<comment type="similarity">
    <text evidence="1">Belongs to the Mo25 family.</text>
</comment>
<dbReference type="Proteomes" id="UP000215902">
    <property type="component" value="Unassembled WGS sequence"/>
</dbReference>
<dbReference type="InterPro" id="IPR016024">
    <property type="entry name" value="ARM-type_fold"/>
</dbReference>
<dbReference type="InterPro" id="IPR011989">
    <property type="entry name" value="ARM-like"/>
</dbReference>
<dbReference type="PANTHER" id="PTHR10182">
    <property type="entry name" value="CALCIUM-BINDING PROTEIN 39-RELATED"/>
    <property type="match status" value="1"/>
</dbReference>
<keyword evidence="3" id="KW-1185">Reference proteome</keyword>
<evidence type="ECO:0008006" key="4">
    <source>
        <dbReference type="Google" id="ProtNLM"/>
    </source>
</evidence>
<feature type="non-terminal residue" evidence="2">
    <location>
        <position position="1"/>
    </location>
</feature>
<proteinExistence type="inferred from homology"/>
<evidence type="ECO:0000256" key="1">
    <source>
        <dbReference type="ARBA" id="ARBA00011012"/>
    </source>
</evidence>
<organism evidence="2 3">
    <name type="scientific">Macrostomum lignano</name>
    <dbReference type="NCBI Taxonomy" id="282301"/>
    <lineage>
        <taxon>Eukaryota</taxon>
        <taxon>Metazoa</taxon>
        <taxon>Spiralia</taxon>
        <taxon>Lophotrochozoa</taxon>
        <taxon>Platyhelminthes</taxon>
        <taxon>Rhabditophora</taxon>
        <taxon>Macrostomorpha</taxon>
        <taxon>Macrostomida</taxon>
        <taxon>Macrostomidae</taxon>
        <taxon>Macrostomum</taxon>
    </lineage>
</organism>
<dbReference type="GO" id="GO:0043539">
    <property type="term" value="F:protein serine/threonine kinase activator activity"/>
    <property type="evidence" value="ECO:0007669"/>
    <property type="project" value="TreeGrafter"/>
</dbReference>
<dbReference type="EMBL" id="NIVC01004069">
    <property type="protein sequence ID" value="PAA48747.1"/>
    <property type="molecule type" value="Genomic_DNA"/>
</dbReference>
<evidence type="ECO:0000313" key="3">
    <source>
        <dbReference type="Proteomes" id="UP000215902"/>
    </source>
</evidence>
<accession>A0A267DJ44</accession>
<name>A0A267DJ44_9PLAT</name>
<dbReference type="PANTHER" id="PTHR10182:SF3">
    <property type="entry name" value="PROTEIN MO25"/>
    <property type="match status" value="1"/>
</dbReference>
<sequence length="368" mass="42468">FTQTSAICIAMLRFGRHKSPRDLVLQLQSALRSLLQHSSSDSREFKRAHEEVAKSIASLKLLLTNRLEASGAGSSNRESHEAAIEKSRLSEALSEVTRVAFSQECSGFLPMLLDCIDRVDFECAKFIEHLFGNLLSKQIGNRYPAVEYILENRQVLYKLVDGYHRPEHAITFGGMLREACRHERVAEAFLWDSSGFYRLFDHVHGTAFDVSSDAFTTLKDLLTRHKAVVARFLEQNYVEFFDNYKRLIESENYVTKRQALKLLGEILLDRYNYSVMTKYIASADNLKPIMNALKSRQKQIAFEAFHCFKVFVANPHKPRAVQSILVQNRDRLVEFLQRFQSDRQSDSQFVDEKQYLIRQIQELSPIEA</sequence>
<dbReference type="SUPFAM" id="SSF48371">
    <property type="entry name" value="ARM repeat"/>
    <property type="match status" value="1"/>
</dbReference>
<dbReference type="Gene3D" id="1.25.10.10">
    <property type="entry name" value="Leucine-rich Repeat Variant"/>
    <property type="match status" value="1"/>
</dbReference>
<dbReference type="STRING" id="282301.A0A267DJ44"/>
<dbReference type="AlphaFoldDB" id="A0A267DJ44"/>
<reference evidence="2 3" key="1">
    <citation type="submission" date="2017-06" db="EMBL/GenBank/DDBJ databases">
        <title>A platform for efficient transgenesis in Macrostomum lignano, a flatworm model organism for stem cell research.</title>
        <authorList>
            <person name="Berezikov E."/>
        </authorList>
    </citation>
    <scope>NUCLEOTIDE SEQUENCE [LARGE SCALE GENOMIC DNA]</scope>
    <source>
        <strain evidence="2">DV1</strain>
        <tissue evidence="2">Whole organism</tissue>
    </source>
</reference>
<dbReference type="OrthoDB" id="609103at2759"/>
<protein>
    <recommendedName>
        <fullName evidence="4">Calcium-binding protein 39</fullName>
    </recommendedName>
</protein>
<dbReference type="InterPro" id="IPR013878">
    <property type="entry name" value="Mo25"/>
</dbReference>
<evidence type="ECO:0000313" key="2">
    <source>
        <dbReference type="EMBL" id="PAA48747.1"/>
    </source>
</evidence>
<dbReference type="Pfam" id="PF08569">
    <property type="entry name" value="Mo25"/>
    <property type="match status" value="1"/>
</dbReference>
<comment type="caution">
    <text evidence="2">The sequence shown here is derived from an EMBL/GenBank/DDBJ whole genome shotgun (WGS) entry which is preliminary data.</text>
</comment>
<gene>
    <name evidence="2" type="ORF">BOX15_Mlig005042g1</name>
</gene>
<dbReference type="GO" id="GO:0035556">
    <property type="term" value="P:intracellular signal transduction"/>
    <property type="evidence" value="ECO:0007669"/>
    <property type="project" value="TreeGrafter"/>
</dbReference>